<proteinExistence type="predicted"/>
<organism evidence="2 3">
    <name type="scientific">Parapedobacter pyrenivorans</name>
    <dbReference type="NCBI Taxonomy" id="1305674"/>
    <lineage>
        <taxon>Bacteria</taxon>
        <taxon>Pseudomonadati</taxon>
        <taxon>Bacteroidota</taxon>
        <taxon>Sphingobacteriia</taxon>
        <taxon>Sphingobacteriales</taxon>
        <taxon>Sphingobacteriaceae</taxon>
        <taxon>Parapedobacter</taxon>
    </lineage>
</organism>
<feature type="compositionally biased region" description="Polar residues" evidence="1">
    <location>
        <begin position="52"/>
        <end position="61"/>
    </location>
</feature>
<name>A0A917HYC4_9SPHI</name>
<dbReference type="AlphaFoldDB" id="A0A917HYC4"/>
<evidence type="ECO:0000256" key="1">
    <source>
        <dbReference type="SAM" id="MobiDB-lite"/>
    </source>
</evidence>
<dbReference type="EMBL" id="BMER01000004">
    <property type="protein sequence ID" value="GGG98093.1"/>
    <property type="molecule type" value="Genomic_DNA"/>
</dbReference>
<dbReference type="Proteomes" id="UP000660862">
    <property type="component" value="Unassembled WGS sequence"/>
</dbReference>
<reference evidence="2" key="1">
    <citation type="journal article" date="2014" name="Int. J. Syst. Evol. Microbiol.">
        <title>Complete genome sequence of Corynebacterium casei LMG S-19264T (=DSM 44701T), isolated from a smear-ripened cheese.</title>
        <authorList>
            <consortium name="US DOE Joint Genome Institute (JGI-PGF)"/>
            <person name="Walter F."/>
            <person name="Albersmeier A."/>
            <person name="Kalinowski J."/>
            <person name="Ruckert C."/>
        </authorList>
    </citation>
    <scope>NUCLEOTIDE SEQUENCE</scope>
    <source>
        <strain evidence="2">CGMCC 1.12195</strain>
    </source>
</reference>
<evidence type="ECO:0000313" key="2">
    <source>
        <dbReference type="EMBL" id="GGG98093.1"/>
    </source>
</evidence>
<feature type="region of interest" description="Disordered" evidence="1">
    <location>
        <begin position="1"/>
        <end position="61"/>
    </location>
</feature>
<reference evidence="2" key="2">
    <citation type="submission" date="2020-09" db="EMBL/GenBank/DDBJ databases">
        <authorList>
            <person name="Sun Q."/>
            <person name="Zhou Y."/>
        </authorList>
    </citation>
    <scope>NUCLEOTIDE SEQUENCE</scope>
    <source>
        <strain evidence="2">CGMCC 1.12195</strain>
    </source>
</reference>
<comment type="caution">
    <text evidence="2">The sequence shown here is derived from an EMBL/GenBank/DDBJ whole genome shotgun (WGS) entry which is preliminary data.</text>
</comment>
<sequence>MKKKAKFEPKDSNRRLREDDQIVDTDRSESQTGHQEESNISAPALKRKFSEQPPTKHNSKT</sequence>
<gene>
    <name evidence="2" type="ORF">GCM10007415_36990</name>
</gene>
<protein>
    <submittedName>
        <fullName evidence="2">Uncharacterized protein</fullName>
    </submittedName>
</protein>
<keyword evidence="3" id="KW-1185">Reference proteome</keyword>
<evidence type="ECO:0000313" key="3">
    <source>
        <dbReference type="Proteomes" id="UP000660862"/>
    </source>
</evidence>
<dbReference type="RefSeq" id="WP_188507570.1">
    <property type="nucleotide sequence ID" value="NZ_BMER01000004.1"/>
</dbReference>
<accession>A0A917HYC4</accession>
<feature type="compositionally biased region" description="Basic and acidic residues" evidence="1">
    <location>
        <begin position="1"/>
        <end position="37"/>
    </location>
</feature>